<evidence type="ECO:0000313" key="1">
    <source>
        <dbReference type="EMBL" id="KAJ8114522.1"/>
    </source>
</evidence>
<dbReference type="EMBL" id="JAPESX010001402">
    <property type="protein sequence ID" value="KAJ8114522.1"/>
    <property type="molecule type" value="Genomic_DNA"/>
</dbReference>
<gene>
    <name evidence="1" type="ORF">ONZ43_g4884</name>
</gene>
<name>A0ACC2IHF2_9PEZI</name>
<protein>
    <submittedName>
        <fullName evidence="1">Uncharacterized protein</fullName>
    </submittedName>
</protein>
<proteinExistence type="predicted"/>
<comment type="caution">
    <text evidence="1">The sequence shown here is derived from an EMBL/GenBank/DDBJ whole genome shotgun (WGS) entry which is preliminary data.</text>
</comment>
<evidence type="ECO:0000313" key="2">
    <source>
        <dbReference type="Proteomes" id="UP001153334"/>
    </source>
</evidence>
<organism evidence="1 2">
    <name type="scientific">Nemania bipapillata</name>
    <dbReference type="NCBI Taxonomy" id="110536"/>
    <lineage>
        <taxon>Eukaryota</taxon>
        <taxon>Fungi</taxon>
        <taxon>Dikarya</taxon>
        <taxon>Ascomycota</taxon>
        <taxon>Pezizomycotina</taxon>
        <taxon>Sordariomycetes</taxon>
        <taxon>Xylariomycetidae</taxon>
        <taxon>Xylariales</taxon>
        <taxon>Xylariaceae</taxon>
        <taxon>Nemania</taxon>
    </lineage>
</organism>
<sequence length="118" mass="12648">MPIPHQMAIPAPTAPQPSKQRGTATATMASSSSPYAAQLPSAITGVGGDDAQSLSHPPGYQQNVNASEFDRYQRTAMEQHELDDGGSSLWDAAKKLAQQTGERLVAAESEVWKRINKE</sequence>
<keyword evidence="2" id="KW-1185">Reference proteome</keyword>
<accession>A0ACC2IHF2</accession>
<dbReference type="Proteomes" id="UP001153334">
    <property type="component" value="Unassembled WGS sequence"/>
</dbReference>
<reference evidence="1" key="1">
    <citation type="submission" date="2022-11" db="EMBL/GenBank/DDBJ databases">
        <title>Genome Sequence of Nemania bipapillata.</title>
        <authorList>
            <person name="Buettner E."/>
        </authorList>
    </citation>
    <scope>NUCLEOTIDE SEQUENCE</scope>
    <source>
        <strain evidence="1">CP14</strain>
    </source>
</reference>